<dbReference type="Proteomes" id="UP000012313">
    <property type="component" value="Unassembled WGS sequence"/>
</dbReference>
<accession>N1WQ72</accession>
<dbReference type="EMBL" id="AOHC02000029">
    <property type="protein sequence ID" value="EMY77948.1"/>
    <property type="molecule type" value="Genomic_DNA"/>
</dbReference>
<sequence>MFLKLNPIRLFLGIKTSFLRINVSFLKVRRTNLRNFALFILNNFFY</sequence>
<organism evidence="1 2">
    <name type="scientific">Leptospira weilii serovar Ranarum str. ICFT</name>
    <dbReference type="NCBI Taxonomy" id="1218598"/>
    <lineage>
        <taxon>Bacteria</taxon>
        <taxon>Pseudomonadati</taxon>
        <taxon>Spirochaetota</taxon>
        <taxon>Spirochaetia</taxon>
        <taxon>Leptospirales</taxon>
        <taxon>Leptospiraceae</taxon>
        <taxon>Leptospira</taxon>
    </lineage>
</organism>
<protein>
    <submittedName>
        <fullName evidence="1">Uncharacterized protein</fullName>
    </submittedName>
</protein>
<proteinExistence type="predicted"/>
<dbReference type="STRING" id="1218598.LEP1GSC060_2757"/>
<evidence type="ECO:0000313" key="2">
    <source>
        <dbReference type="Proteomes" id="UP000012313"/>
    </source>
</evidence>
<keyword evidence="2" id="KW-1185">Reference proteome</keyword>
<comment type="caution">
    <text evidence="1">The sequence shown here is derived from an EMBL/GenBank/DDBJ whole genome shotgun (WGS) entry which is preliminary data.</text>
</comment>
<evidence type="ECO:0000313" key="1">
    <source>
        <dbReference type="EMBL" id="EMY77948.1"/>
    </source>
</evidence>
<gene>
    <name evidence="1" type="ORF">LEP1GSC060_2757</name>
</gene>
<reference evidence="1" key="1">
    <citation type="submission" date="2013-03" db="EMBL/GenBank/DDBJ databases">
        <authorList>
            <person name="Harkins D.M."/>
            <person name="Durkin A.S."/>
            <person name="Brinkac L.M."/>
            <person name="Haft D.H."/>
            <person name="Selengut J.D."/>
            <person name="Sanka R."/>
            <person name="DePew J."/>
            <person name="Purushe J."/>
            <person name="Hartskeerl R.A."/>
            <person name="Ahmed A."/>
            <person name="van der Linden H."/>
            <person name="Goris M.G.A."/>
            <person name="Vinetz J.M."/>
            <person name="Sutton G.G."/>
            <person name="Nierman W.C."/>
            <person name="Fouts D.E."/>
        </authorList>
    </citation>
    <scope>NUCLEOTIDE SEQUENCE [LARGE SCALE GENOMIC DNA]</scope>
    <source>
        <strain evidence="1">ICFT</strain>
    </source>
</reference>
<dbReference type="AlphaFoldDB" id="N1WQ72"/>
<name>N1WQ72_9LEPT</name>